<dbReference type="Gene3D" id="1.10.357.10">
    <property type="entry name" value="Tetracycline Repressor, domain 2"/>
    <property type="match status" value="1"/>
</dbReference>
<dbReference type="InterPro" id="IPR036271">
    <property type="entry name" value="Tet_transcr_reg_TetR-rel_C_sf"/>
</dbReference>
<feature type="domain" description="HTH tetR-type" evidence="3">
    <location>
        <begin position="13"/>
        <end position="73"/>
    </location>
</feature>
<reference evidence="4 5" key="1">
    <citation type="submission" date="2018-11" db="EMBL/GenBank/DDBJ databases">
        <title>Sequencing the genomes of 1000 actinobacteria strains.</title>
        <authorList>
            <person name="Klenk H.-P."/>
        </authorList>
    </citation>
    <scope>NUCLEOTIDE SEQUENCE [LARGE SCALE GENOMIC DNA]</scope>
    <source>
        <strain evidence="4 5">DSM 15700</strain>
    </source>
</reference>
<evidence type="ECO:0000313" key="5">
    <source>
        <dbReference type="Proteomes" id="UP000280501"/>
    </source>
</evidence>
<feature type="DNA-binding region" description="H-T-H motif" evidence="2">
    <location>
        <begin position="36"/>
        <end position="55"/>
    </location>
</feature>
<dbReference type="Proteomes" id="UP000280501">
    <property type="component" value="Unassembled WGS sequence"/>
</dbReference>
<accession>A0A3N4ZG53</accession>
<evidence type="ECO:0000313" key="4">
    <source>
        <dbReference type="EMBL" id="RPF19805.1"/>
    </source>
</evidence>
<dbReference type="SUPFAM" id="SSF46689">
    <property type="entry name" value="Homeodomain-like"/>
    <property type="match status" value="1"/>
</dbReference>
<dbReference type="PANTHER" id="PTHR30055:SF226">
    <property type="entry name" value="HTH-TYPE TRANSCRIPTIONAL REGULATOR PKSA"/>
    <property type="match status" value="1"/>
</dbReference>
<dbReference type="RefSeq" id="WP_123813055.1">
    <property type="nucleotide sequence ID" value="NZ_RKQZ01000001.1"/>
</dbReference>
<evidence type="ECO:0000256" key="2">
    <source>
        <dbReference type="PROSITE-ProRule" id="PRU00335"/>
    </source>
</evidence>
<dbReference type="SUPFAM" id="SSF48498">
    <property type="entry name" value="Tetracyclin repressor-like, C-terminal domain"/>
    <property type="match status" value="1"/>
</dbReference>
<proteinExistence type="predicted"/>
<evidence type="ECO:0000256" key="1">
    <source>
        <dbReference type="ARBA" id="ARBA00023125"/>
    </source>
</evidence>
<organism evidence="4 5">
    <name type="scientific">Myceligenerans xiligouense</name>
    <dbReference type="NCBI Taxonomy" id="253184"/>
    <lineage>
        <taxon>Bacteria</taxon>
        <taxon>Bacillati</taxon>
        <taxon>Actinomycetota</taxon>
        <taxon>Actinomycetes</taxon>
        <taxon>Micrococcales</taxon>
        <taxon>Promicromonosporaceae</taxon>
        <taxon>Myceligenerans</taxon>
    </lineage>
</organism>
<name>A0A3N4ZG53_9MICO</name>
<dbReference type="OrthoDB" id="5242433at2"/>
<gene>
    <name evidence="4" type="ORF">EDD34_0369</name>
</gene>
<keyword evidence="5" id="KW-1185">Reference proteome</keyword>
<dbReference type="PANTHER" id="PTHR30055">
    <property type="entry name" value="HTH-TYPE TRANSCRIPTIONAL REGULATOR RUTR"/>
    <property type="match status" value="1"/>
</dbReference>
<dbReference type="GO" id="GO:0000976">
    <property type="term" value="F:transcription cis-regulatory region binding"/>
    <property type="evidence" value="ECO:0007669"/>
    <property type="project" value="TreeGrafter"/>
</dbReference>
<dbReference type="EMBL" id="RKQZ01000001">
    <property type="protein sequence ID" value="RPF19805.1"/>
    <property type="molecule type" value="Genomic_DNA"/>
</dbReference>
<dbReference type="GO" id="GO:0003700">
    <property type="term" value="F:DNA-binding transcription factor activity"/>
    <property type="evidence" value="ECO:0007669"/>
    <property type="project" value="TreeGrafter"/>
</dbReference>
<dbReference type="InterPro" id="IPR050109">
    <property type="entry name" value="HTH-type_TetR-like_transc_reg"/>
</dbReference>
<protein>
    <submittedName>
        <fullName evidence="4">TetR family transcriptional regulator</fullName>
    </submittedName>
</protein>
<dbReference type="InterPro" id="IPR009057">
    <property type="entry name" value="Homeodomain-like_sf"/>
</dbReference>
<dbReference type="InterPro" id="IPR001647">
    <property type="entry name" value="HTH_TetR"/>
</dbReference>
<keyword evidence="1 2" id="KW-0238">DNA-binding</keyword>
<comment type="caution">
    <text evidence="4">The sequence shown here is derived from an EMBL/GenBank/DDBJ whole genome shotgun (WGS) entry which is preliminary data.</text>
</comment>
<sequence>MTEARVSRRKTLEERRQEIVEAGLRVALREGVEAVSVRAVAQEAEISLGTVHYCFEDKAEMLRAMGRAIALTASEPALAALDQGHDPEALVEASANSMLDGLKQNQHMRLLTFEFALAGVRSRVLREVAQAHLDQSYRLTREYLVKLADRAASRFSVDIEFLARFVAQQIDGIEIGWLVDRDDEAAQKAYYELASLVLGYMEPAFDRK</sequence>
<evidence type="ECO:0000259" key="3">
    <source>
        <dbReference type="PROSITE" id="PS50977"/>
    </source>
</evidence>
<dbReference type="Pfam" id="PF00440">
    <property type="entry name" value="TetR_N"/>
    <property type="match status" value="1"/>
</dbReference>
<dbReference type="AlphaFoldDB" id="A0A3N4ZG53"/>
<dbReference type="PROSITE" id="PS50977">
    <property type="entry name" value="HTH_TETR_2"/>
    <property type="match status" value="1"/>
</dbReference>